<keyword evidence="5" id="KW-1185">Reference proteome</keyword>
<feature type="signal peptide" evidence="2">
    <location>
        <begin position="1"/>
        <end position="31"/>
    </location>
</feature>
<dbReference type="RefSeq" id="WP_052650752.1">
    <property type="nucleotide sequence ID" value="NZ_CCXS01000001.1"/>
</dbReference>
<dbReference type="PANTHER" id="PTHR43308:SF5">
    <property type="entry name" value="S-LAYER PROTEIN _ PEPTIDOGLYCAN ENDO-BETA-N-ACETYLGLUCOSAMINIDASE"/>
    <property type="match status" value="1"/>
</dbReference>
<evidence type="ECO:0000313" key="4">
    <source>
        <dbReference type="EMBL" id="CEG22015.1"/>
    </source>
</evidence>
<dbReference type="InterPro" id="IPR001119">
    <property type="entry name" value="SLH_dom"/>
</dbReference>
<evidence type="ECO:0000259" key="3">
    <source>
        <dbReference type="PROSITE" id="PS51272"/>
    </source>
</evidence>
<dbReference type="PROSITE" id="PS51272">
    <property type="entry name" value="SLH"/>
    <property type="match status" value="3"/>
</dbReference>
<feature type="chain" id="PRO_5001934255" evidence="2">
    <location>
        <begin position="32"/>
        <end position="606"/>
    </location>
</feature>
<feature type="compositionally biased region" description="Pro residues" evidence="1">
    <location>
        <begin position="210"/>
        <end position="220"/>
    </location>
</feature>
<dbReference type="InterPro" id="IPR051465">
    <property type="entry name" value="Cell_Envelope_Struct_Comp"/>
</dbReference>
<feature type="region of interest" description="Disordered" evidence="1">
    <location>
        <begin position="199"/>
        <end position="232"/>
    </location>
</feature>
<dbReference type="AlphaFoldDB" id="A0A098EJP3"/>
<dbReference type="OrthoDB" id="9798386at2"/>
<keyword evidence="2" id="KW-0732">Signal</keyword>
<dbReference type="STRING" id="1499687.BN1080_00935"/>
<evidence type="ECO:0000313" key="5">
    <source>
        <dbReference type="Proteomes" id="UP000043699"/>
    </source>
</evidence>
<evidence type="ECO:0000256" key="1">
    <source>
        <dbReference type="SAM" id="MobiDB-lite"/>
    </source>
</evidence>
<accession>A0A098EJP3</accession>
<dbReference type="Pfam" id="PF00395">
    <property type="entry name" value="SLH"/>
    <property type="match status" value="3"/>
</dbReference>
<feature type="domain" description="SLH" evidence="3">
    <location>
        <begin position="414"/>
        <end position="477"/>
    </location>
</feature>
<dbReference type="PANTHER" id="PTHR43308">
    <property type="entry name" value="OUTER MEMBRANE PROTEIN ALPHA-RELATED"/>
    <property type="match status" value="1"/>
</dbReference>
<proteinExistence type="predicted"/>
<gene>
    <name evidence="4" type="ORF">BN1080_00935</name>
</gene>
<name>A0A098EJP3_9BACL</name>
<reference evidence="4 5" key="1">
    <citation type="submission" date="2014-09" db="EMBL/GenBank/DDBJ databases">
        <authorList>
            <person name="Urmite Genomes Urmite Genomes"/>
        </authorList>
    </citation>
    <scope>NUCLEOTIDE SEQUENCE [LARGE SCALE GENOMIC DNA]</scope>
    <source>
        <strain evidence="4 5">ES2</strain>
    </source>
</reference>
<protein>
    <submittedName>
        <fullName evidence="4">Endoglucanase</fullName>
    </submittedName>
</protein>
<sequence>MSKNKNTKMFLAGTMALSSVVAVGIPVAADAAPTTPEEAATKLAEEYVKLTTQKQNIVNATQHVLSVNVGDFIDPNYSNYEDLKGDLANLIEAPTSRVKSEVEAEALARMTTFLGEAQSYLKDEGDLQDMFNFANSISTDLMIELNQAATTGQIITVLENSITKVQAEAPASVKEILVKPTDTQLNTMTSQILAALSTGGGGNNGGAPTTPTPPVTPPTTTPGGEIEATPDTLKNNPEEVIEAIQNAPSVTELAVDVKPGEAVSIPLTIASALENKNADAVIVIASTEASYELPVSVIDAAKLAKDLGVASSELSITVELTKIANQLTKENSIGFAIEFSIKAVAPDGKSIDITYLGYPVLRSIETPTALNAATSVGVRVNQDGSFTAVPTYIDGKTANLYFSANSAYTVIQNAKTFKDIDNRGYWAEEYIEKLASKMIVSGKSADSFSPSTSITRGEFAAVLARGLGLVAEDVNSADFTDVSPTQAVNRNGEIAAVVEAGIVSGYGNGKFGPYNEITRNEAAIMISKAMDYIGSEDVKLDTTKKVSSFADYRYISPAARPHVERVLQASYLSGFKDNTFRSQNETTRAETSRILYNFLNSIKFIN</sequence>
<dbReference type="EMBL" id="CCXS01000001">
    <property type="protein sequence ID" value="CEG22015.1"/>
    <property type="molecule type" value="Genomic_DNA"/>
</dbReference>
<organism evidence="4 5">
    <name type="scientific">Planococcus massiliensis</name>
    <dbReference type="NCBI Taxonomy" id="1499687"/>
    <lineage>
        <taxon>Bacteria</taxon>
        <taxon>Bacillati</taxon>
        <taxon>Bacillota</taxon>
        <taxon>Bacilli</taxon>
        <taxon>Bacillales</taxon>
        <taxon>Caryophanaceae</taxon>
        <taxon>Planococcus</taxon>
    </lineage>
</organism>
<feature type="domain" description="SLH" evidence="3">
    <location>
        <begin position="546"/>
        <end position="606"/>
    </location>
</feature>
<feature type="domain" description="SLH" evidence="3">
    <location>
        <begin position="479"/>
        <end position="540"/>
    </location>
</feature>
<evidence type="ECO:0000256" key="2">
    <source>
        <dbReference type="SAM" id="SignalP"/>
    </source>
</evidence>
<dbReference type="Proteomes" id="UP000043699">
    <property type="component" value="Unassembled WGS sequence"/>
</dbReference>